<dbReference type="GO" id="GO:0005201">
    <property type="term" value="F:extracellular matrix structural constituent"/>
    <property type="evidence" value="ECO:0007669"/>
    <property type="project" value="InterPro"/>
</dbReference>
<dbReference type="NCBIfam" id="NF040941">
    <property type="entry name" value="GGGWT_bact"/>
    <property type="match status" value="1"/>
</dbReference>
<protein>
    <submittedName>
        <fullName evidence="5">Calcium ion binding</fullName>
    </submittedName>
</protein>
<keyword evidence="6" id="KW-1185">Reference proteome</keyword>
<dbReference type="InterPro" id="IPR000885">
    <property type="entry name" value="Fib_collagen_C"/>
</dbReference>
<feature type="domain" description="Fibrinogen C-terminal" evidence="4">
    <location>
        <begin position="26"/>
        <end position="77"/>
    </location>
</feature>
<reference evidence="5" key="1">
    <citation type="submission" date="2023-01" db="EMBL/GenBank/DDBJ databases">
        <title>Genome assembly of the deep-sea coral Lophelia pertusa.</title>
        <authorList>
            <person name="Herrera S."/>
            <person name="Cordes E."/>
        </authorList>
    </citation>
    <scope>NUCLEOTIDE SEQUENCE</scope>
    <source>
        <strain evidence="5">USNM1676648</strain>
        <tissue evidence="5">Polyp</tissue>
    </source>
</reference>
<comment type="caution">
    <text evidence="5">The sequence shown here is derived from an EMBL/GenBank/DDBJ whole genome shotgun (WGS) entry which is preliminary data.</text>
</comment>
<sequence>MVQLVRPSTKMTITSARALHHILGKHCEIGPGIDCQDIKKRGHSRGDGMYWLDPDAGSHSNAFLAYCDMTSYNGGWTMCYTTDEYVKLSTEVAFNAQFPYGSDGYRTNCNIIPFTEIIFVDHQTGNQAYFKRQTNQSITAAENYGNAAGTYGLWDGLGTNNAYSYQLLICDDSFYSGSGFFVSGYTNCYKVCNFWCGDYASPYFRTASTNARFKGVAFNTNGHPSVGNRRISVGLR</sequence>
<dbReference type="OrthoDB" id="5952718at2759"/>
<name>A0A9W9YVH8_9CNID</name>
<gene>
    <name evidence="5" type="primary">EFEMP1_6</name>
    <name evidence="5" type="ORF">OS493_033561</name>
</gene>
<dbReference type="EMBL" id="MU826870">
    <property type="protein sequence ID" value="KAJ7370216.1"/>
    <property type="molecule type" value="Genomic_DNA"/>
</dbReference>
<evidence type="ECO:0000256" key="2">
    <source>
        <dbReference type="ARBA" id="ARBA00022525"/>
    </source>
</evidence>
<keyword evidence="3" id="KW-0176">Collagen</keyword>
<evidence type="ECO:0000256" key="1">
    <source>
        <dbReference type="ARBA" id="ARBA00004613"/>
    </source>
</evidence>
<comment type="subcellular location">
    <subcellularLocation>
        <location evidence="1">Secreted</location>
    </subcellularLocation>
</comment>
<dbReference type="AlphaFoldDB" id="A0A9W9YVH8"/>
<evidence type="ECO:0000259" key="4">
    <source>
        <dbReference type="PROSITE" id="PS51406"/>
    </source>
</evidence>
<evidence type="ECO:0000256" key="3">
    <source>
        <dbReference type="ARBA" id="ARBA00023119"/>
    </source>
</evidence>
<evidence type="ECO:0000313" key="5">
    <source>
        <dbReference type="EMBL" id="KAJ7370216.1"/>
    </source>
</evidence>
<dbReference type="SUPFAM" id="SSF56496">
    <property type="entry name" value="Fibrinogen C-terminal domain-like"/>
    <property type="match status" value="1"/>
</dbReference>
<proteinExistence type="predicted"/>
<dbReference type="PROSITE" id="PS51406">
    <property type="entry name" value="FIBRINOGEN_C_2"/>
    <property type="match status" value="1"/>
</dbReference>
<dbReference type="Gene3D" id="2.60.120.1000">
    <property type="match status" value="1"/>
</dbReference>
<dbReference type="InterPro" id="IPR036056">
    <property type="entry name" value="Fibrinogen-like_C"/>
</dbReference>
<dbReference type="GO" id="GO:0005581">
    <property type="term" value="C:collagen trimer"/>
    <property type="evidence" value="ECO:0007669"/>
    <property type="project" value="UniProtKB-KW"/>
</dbReference>
<dbReference type="GO" id="GO:0005576">
    <property type="term" value="C:extracellular region"/>
    <property type="evidence" value="ECO:0007669"/>
    <property type="project" value="UniProtKB-SubCell"/>
</dbReference>
<keyword evidence="2" id="KW-0964">Secreted</keyword>
<organism evidence="5 6">
    <name type="scientific">Desmophyllum pertusum</name>
    <dbReference type="NCBI Taxonomy" id="174260"/>
    <lineage>
        <taxon>Eukaryota</taxon>
        <taxon>Metazoa</taxon>
        <taxon>Cnidaria</taxon>
        <taxon>Anthozoa</taxon>
        <taxon>Hexacorallia</taxon>
        <taxon>Scleractinia</taxon>
        <taxon>Caryophylliina</taxon>
        <taxon>Caryophylliidae</taxon>
        <taxon>Desmophyllum</taxon>
    </lineage>
</organism>
<evidence type="ECO:0000313" key="6">
    <source>
        <dbReference type="Proteomes" id="UP001163046"/>
    </source>
</evidence>
<dbReference type="InterPro" id="IPR002181">
    <property type="entry name" value="Fibrinogen_a/b/g_C_dom"/>
</dbReference>
<dbReference type="Proteomes" id="UP001163046">
    <property type="component" value="Unassembled WGS sequence"/>
</dbReference>
<dbReference type="Pfam" id="PF01410">
    <property type="entry name" value="COLFI"/>
    <property type="match status" value="1"/>
</dbReference>
<accession>A0A9W9YVH8</accession>